<dbReference type="InterPro" id="IPR001314">
    <property type="entry name" value="Peptidase_S1A"/>
</dbReference>
<dbReference type="SUPFAM" id="SSF50494">
    <property type="entry name" value="Trypsin-like serine proteases"/>
    <property type="match status" value="2"/>
</dbReference>
<dbReference type="SUPFAM" id="SSF49854">
    <property type="entry name" value="Spermadhesin, CUB domain"/>
    <property type="match status" value="1"/>
</dbReference>
<evidence type="ECO:0000313" key="14">
    <source>
        <dbReference type="EMBL" id="CAL4113097.1"/>
    </source>
</evidence>
<dbReference type="InterPro" id="IPR009003">
    <property type="entry name" value="Peptidase_S1_PA"/>
</dbReference>
<keyword evidence="6" id="KW-0720">Serine protease</keyword>
<dbReference type="PRINTS" id="PR00722">
    <property type="entry name" value="CHYMOTRYPSIN"/>
</dbReference>
<dbReference type="InterPro" id="IPR001254">
    <property type="entry name" value="Trypsin_dom"/>
</dbReference>
<keyword evidence="1" id="KW-0768">Sushi</keyword>
<evidence type="ECO:0000256" key="3">
    <source>
        <dbReference type="ARBA" id="ARBA00022729"/>
    </source>
</evidence>
<feature type="domain" description="Peptidase S1" evidence="13">
    <location>
        <begin position="171"/>
        <end position="400"/>
    </location>
</feature>
<dbReference type="FunFam" id="2.60.120.290:FF:000005">
    <property type="entry name" value="Procollagen C-endopeptidase enhancer 1"/>
    <property type="match status" value="1"/>
</dbReference>
<dbReference type="PANTHER" id="PTHR24252">
    <property type="entry name" value="ACROSIN-RELATED"/>
    <property type="match status" value="1"/>
</dbReference>
<dbReference type="InterPro" id="IPR018114">
    <property type="entry name" value="TRYPSIN_HIS"/>
</dbReference>
<dbReference type="InterPro" id="IPR000859">
    <property type="entry name" value="CUB_dom"/>
</dbReference>
<sequence>RAASPCGQHVINPGESLNIQSAKYPKKYPKNENCAWEIGCSSPKATIDLTCSDFNIHETKNCKNDYLSMYDDSNNYVTACGKTPPSGVVSAGNLVTIEFVSNDDNKRRPGFDCTVTCLSPPTTTSKPTTSEEATTTTAITVESTTGAEDSETTLSSGPTCECGTSVPVSRILGGGEADINEYPWQVAITPKRLGIPFCSATLLNSQFVVTAAHCVDSIPVEHYDLVFGEHDWMKIGRTFQRTAAEVIIHPDFNKATLDNDIAIIKLNNPVSIFTHPHIKPVCLPSSDMEFEGKSGVATGWGLTVDGGQASSSLQEVDVEIMSQSDCEAAYPDSITDKIMCAGGDGSDICQGDDGGPLVVDVDGRYVLAGITSQGDCARTSKPGVFTNVQSQIDWINSQLTSGKFCPVAVTTENPTTEAETDKPTTKAPTTKAPTTKAPTTKAPTTKVPTTKAPTALPGLPCACGELVDKTGDDNSLTSNPWSLNLYSGSSIFCSATYINTMNILTAAKCVEGRGLAFSIRGNEETFGAGLPRAITRTPSSVIVNGDLALIQLSTAFTMTAYSTIKPACLPSYNPNFLNKRATHSGYNSDRVNSKGGSWSENTVDKLLRFNPDGGASGAYCGKDLGGPIVSEHNGRMTLAGIGIDTGCVSEQDAAKVSDYYQWIFDNSQNGRFCSL</sequence>
<dbReference type="InterPro" id="IPR035914">
    <property type="entry name" value="Sperma_CUB_dom_sf"/>
</dbReference>
<dbReference type="SMART" id="SM00042">
    <property type="entry name" value="CUB"/>
    <property type="match status" value="1"/>
</dbReference>
<evidence type="ECO:0000256" key="6">
    <source>
        <dbReference type="ARBA" id="ARBA00022825"/>
    </source>
</evidence>
<comment type="catalytic activity">
    <reaction evidence="8">
        <text>Selective cleavage of 103-Arg-|-Ser-104 and 124-Ile-|-Ile-125 bonds in Limulus clotting factor B to form activated factor B. Cleavage of -Pro-Arg-|-Xaa- bonds in synthetic substrates.</text>
        <dbReference type="EC" id="3.4.21.84"/>
    </reaction>
</comment>
<name>A0AAV2R2U2_MEGNR</name>
<dbReference type="GO" id="GO:0004252">
    <property type="term" value="F:serine-type endopeptidase activity"/>
    <property type="evidence" value="ECO:0007669"/>
    <property type="project" value="InterPro"/>
</dbReference>
<evidence type="ECO:0000256" key="7">
    <source>
        <dbReference type="ARBA" id="ARBA00023157"/>
    </source>
</evidence>
<dbReference type="CDD" id="cd00190">
    <property type="entry name" value="Tryp_SPc"/>
    <property type="match status" value="1"/>
</dbReference>
<feature type="region of interest" description="Disordered" evidence="11">
    <location>
        <begin position="413"/>
        <end position="451"/>
    </location>
</feature>
<dbReference type="Pfam" id="PF00089">
    <property type="entry name" value="Trypsin"/>
    <property type="match status" value="2"/>
</dbReference>
<organism evidence="14 15">
    <name type="scientific">Meganyctiphanes norvegica</name>
    <name type="common">Northern krill</name>
    <name type="synonym">Thysanopoda norvegica</name>
    <dbReference type="NCBI Taxonomy" id="48144"/>
    <lineage>
        <taxon>Eukaryota</taxon>
        <taxon>Metazoa</taxon>
        <taxon>Ecdysozoa</taxon>
        <taxon>Arthropoda</taxon>
        <taxon>Crustacea</taxon>
        <taxon>Multicrustacea</taxon>
        <taxon>Malacostraca</taxon>
        <taxon>Eumalacostraca</taxon>
        <taxon>Eucarida</taxon>
        <taxon>Euphausiacea</taxon>
        <taxon>Euphausiidae</taxon>
        <taxon>Meganyctiphanes</taxon>
    </lineage>
</organism>
<dbReference type="PANTHER" id="PTHR24252:SF7">
    <property type="entry name" value="HYALIN"/>
    <property type="match status" value="1"/>
</dbReference>
<comment type="caution">
    <text evidence="10">Lacks conserved residue(s) required for the propagation of feature annotation.</text>
</comment>
<dbReference type="Gene3D" id="2.60.120.290">
    <property type="entry name" value="Spermadhesin, CUB domain"/>
    <property type="match status" value="1"/>
</dbReference>
<feature type="non-terminal residue" evidence="14">
    <location>
        <position position="1"/>
    </location>
</feature>
<dbReference type="CDD" id="cd00041">
    <property type="entry name" value="CUB"/>
    <property type="match status" value="1"/>
</dbReference>
<evidence type="ECO:0000313" key="15">
    <source>
        <dbReference type="Proteomes" id="UP001497623"/>
    </source>
</evidence>
<evidence type="ECO:0000256" key="4">
    <source>
        <dbReference type="ARBA" id="ARBA00022801"/>
    </source>
</evidence>
<dbReference type="EMBL" id="CAXKWB010015243">
    <property type="protein sequence ID" value="CAL4113097.1"/>
    <property type="molecule type" value="Genomic_DNA"/>
</dbReference>
<dbReference type="PROSITE" id="PS50240">
    <property type="entry name" value="TRYPSIN_DOM"/>
    <property type="match status" value="2"/>
</dbReference>
<dbReference type="EC" id="3.4.21.84" evidence="9"/>
<evidence type="ECO:0000256" key="1">
    <source>
        <dbReference type="ARBA" id="ARBA00022659"/>
    </source>
</evidence>
<evidence type="ECO:0000256" key="2">
    <source>
        <dbReference type="ARBA" id="ARBA00022670"/>
    </source>
</evidence>
<keyword evidence="2" id="KW-0645">Protease</keyword>
<dbReference type="FunFam" id="2.40.10.10:FF:000120">
    <property type="entry name" value="Putative serine protease"/>
    <property type="match status" value="1"/>
</dbReference>
<feature type="compositionally biased region" description="Low complexity" evidence="11">
    <location>
        <begin position="425"/>
        <end position="451"/>
    </location>
</feature>
<dbReference type="Gene3D" id="2.40.10.10">
    <property type="entry name" value="Trypsin-like serine proteases"/>
    <property type="match status" value="2"/>
</dbReference>
<dbReference type="AlphaFoldDB" id="A0AAV2R2U2"/>
<dbReference type="Pfam" id="PF00431">
    <property type="entry name" value="CUB"/>
    <property type="match status" value="1"/>
</dbReference>
<evidence type="ECO:0000256" key="9">
    <source>
        <dbReference type="ARBA" id="ARBA00066707"/>
    </source>
</evidence>
<gene>
    <name evidence="14" type="ORF">MNOR_LOCUS20042</name>
</gene>
<protein>
    <recommendedName>
        <fullName evidence="9">limulus clotting factor C</fullName>
        <ecNumber evidence="9">3.4.21.84</ecNumber>
    </recommendedName>
</protein>
<dbReference type="SMART" id="SM00020">
    <property type="entry name" value="Tryp_SPc"/>
    <property type="match status" value="1"/>
</dbReference>
<feature type="domain" description="Peptidase S1" evidence="13">
    <location>
        <begin position="466"/>
        <end position="668"/>
    </location>
</feature>
<dbReference type="PROSITE" id="PS00134">
    <property type="entry name" value="TRYPSIN_HIS"/>
    <property type="match status" value="1"/>
</dbReference>
<dbReference type="Proteomes" id="UP001497623">
    <property type="component" value="Unassembled WGS sequence"/>
</dbReference>
<proteinExistence type="predicted"/>
<evidence type="ECO:0000256" key="10">
    <source>
        <dbReference type="PROSITE-ProRule" id="PRU00059"/>
    </source>
</evidence>
<comment type="caution">
    <text evidence="14">The sequence shown here is derived from an EMBL/GenBank/DDBJ whole genome shotgun (WGS) entry which is preliminary data.</text>
</comment>
<evidence type="ECO:0000259" key="13">
    <source>
        <dbReference type="PROSITE" id="PS50240"/>
    </source>
</evidence>
<accession>A0AAV2R2U2</accession>
<feature type="domain" description="CUB" evidence="12">
    <location>
        <begin position="6"/>
        <end position="118"/>
    </location>
</feature>
<keyword evidence="5" id="KW-0353">Hemolymph clotting</keyword>
<dbReference type="GO" id="GO:0006508">
    <property type="term" value="P:proteolysis"/>
    <property type="evidence" value="ECO:0007669"/>
    <property type="project" value="UniProtKB-KW"/>
</dbReference>
<keyword evidence="4" id="KW-0378">Hydrolase</keyword>
<evidence type="ECO:0000256" key="11">
    <source>
        <dbReference type="SAM" id="MobiDB-lite"/>
    </source>
</evidence>
<keyword evidence="3" id="KW-0732">Signal</keyword>
<keyword evidence="15" id="KW-1185">Reference proteome</keyword>
<evidence type="ECO:0000256" key="8">
    <source>
        <dbReference type="ARBA" id="ARBA00052079"/>
    </source>
</evidence>
<evidence type="ECO:0000256" key="5">
    <source>
        <dbReference type="ARBA" id="ARBA00022820"/>
    </source>
</evidence>
<dbReference type="InterPro" id="IPR043504">
    <property type="entry name" value="Peptidase_S1_PA_chymotrypsin"/>
</dbReference>
<evidence type="ECO:0000259" key="12">
    <source>
        <dbReference type="PROSITE" id="PS01180"/>
    </source>
</evidence>
<reference evidence="14 15" key="1">
    <citation type="submission" date="2024-05" db="EMBL/GenBank/DDBJ databases">
        <authorList>
            <person name="Wallberg A."/>
        </authorList>
    </citation>
    <scope>NUCLEOTIDE SEQUENCE [LARGE SCALE GENOMIC DNA]</scope>
</reference>
<keyword evidence="7" id="KW-1015">Disulfide bond</keyword>
<dbReference type="PROSITE" id="PS01180">
    <property type="entry name" value="CUB"/>
    <property type="match status" value="1"/>
</dbReference>
<dbReference type="GO" id="GO:0042381">
    <property type="term" value="P:hemolymph coagulation"/>
    <property type="evidence" value="ECO:0007669"/>
    <property type="project" value="UniProtKB-KW"/>
</dbReference>